<sequence>MWEQLAAADPPLRYAEDIDLFAKYKDRRRFTQFMMGLREAFEPTRVALLSCSPLPSLDATVKELISEENWRSHHHLSSSDVVLDTPCPPSSSFDRPRRICTYCQKLGHDIIECYCKKKNDKHKQHQSRGTFPRPQAAAVSSAPVDDPVVTVSQLESMFHRYMSQPSFALSITSGSTDGQAAWDMPTPIFTDSSIDLYPDPVRDSAPPPSSSDVPSLVLSPAAGSPDSNPAPSAPSESPTDIRRSTRVRAPPSHLTDYYCYFALATLHEPHTYRKASTNPLWQQAMADELDALHKTHTWDMTTLPPSKSAVGYKWVYKIKTWADGFMDVKNAFLNDDLLKEVYMQPPPGYPDFSESSDNTAGIRDLQKFFSQHFEMKDLGTLSYFLGLEVTSSSDGYYLSQAKYASDLLSKAGFTNSKTVSTPLELNVKLNTTDISSCLLLAPLIMLQFFVFFSTSRERSFMVFTSQHSLPLSCVPMLMQTGLEIPLIVALPQVIASYWVPLLSLGVARNSSLLLVPVLKLSTVLSPMPPQNSSSFVGSWLTWVLLRPLVLLFIAIIVVLFTLPIMMFFMIAPSTLKSIVTLFVIIFSRMLFIYYLSPLRTSLLMYSPSLIHQDAYAILCPNSRWLLRYHFVFEGGC</sequence>
<dbReference type="Pfam" id="PF07727">
    <property type="entry name" value="RVT_2"/>
    <property type="match status" value="1"/>
</dbReference>
<feature type="transmembrane region" description="Helical" evidence="2">
    <location>
        <begin position="577"/>
        <end position="595"/>
    </location>
</feature>
<accession>A0A2N9G382</accession>
<feature type="transmembrane region" description="Helical" evidence="2">
    <location>
        <begin position="438"/>
        <end position="455"/>
    </location>
</feature>
<feature type="compositionally biased region" description="Low complexity" evidence="1">
    <location>
        <begin position="210"/>
        <end position="238"/>
    </location>
</feature>
<evidence type="ECO:0000259" key="3">
    <source>
        <dbReference type="Pfam" id="PF07727"/>
    </source>
</evidence>
<keyword evidence="2" id="KW-0472">Membrane</keyword>
<organism evidence="4">
    <name type="scientific">Fagus sylvatica</name>
    <name type="common">Beechnut</name>
    <dbReference type="NCBI Taxonomy" id="28930"/>
    <lineage>
        <taxon>Eukaryota</taxon>
        <taxon>Viridiplantae</taxon>
        <taxon>Streptophyta</taxon>
        <taxon>Embryophyta</taxon>
        <taxon>Tracheophyta</taxon>
        <taxon>Spermatophyta</taxon>
        <taxon>Magnoliopsida</taxon>
        <taxon>eudicotyledons</taxon>
        <taxon>Gunneridae</taxon>
        <taxon>Pentapetalae</taxon>
        <taxon>rosids</taxon>
        <taxon>fabids</taxon>
        <taxon>Fagales</taxon>
        <taxon>Fagaceae</taxon>
        <taxon>Fagus</taxon>
    </lineage>
</organism>
<evidence type="ECO:0000313" key="4">
    <source>
        <dbReference type="EMBL" id="SPC97206.1"/>
    </source>
</evidence>
<feature type="domain" description="Reverse transcriptase Ty1/copia-type" evidence="3">
    <location>
        <begin position="355"/>
        <end position="424"/>
    </location>
</feature>
<dbReference type="PANTHER" id="PTHR34222:SF100">
    <property type="entry name" value="CCHC-TYPE DOMAIN-CONTAINING PROTEIN"/>
    <property type="match status" value="1"/>
</dbReference>
<keyword evidence="2" id="KW-1133">Transmembrane helix</keyword>
<dbReference type="EMBL" id="OIVN01001746">
    <property type="protein sequence ID" value="SPC97206.1"/>
    <property type="molecule type" value="Genomic_DNA"/>
</dbReference>
<dbReference type="AlphaFoldDB" id="A0A2N9G382"/>
<name>A0A2N9G382_FAGSY</name>
<reference evidence="4" key="1">
    <citation type="submission" date="2018-02" db="EMBL/GenBank/DDBJ databases">
        <authorList>
            <person name="Cohen D.B."/>
            <person name="Kent A.D."/>
        </authorList>
    </citation>
    <scope>NUCLEOTIDE SEQUENCE</scope>
</reference>
<keyword evidence="2" id="KW-0812">Transmembrane</keyword>
<gene>
    <name evidence="4" type="ORF">FSB_LOCUS25088</name>
</gene>
<dbReference type="PANTHER" id="PTHR34222">
    <property type="entry name" value="GAG_PRE-INTEGRS DOMAIN-CONTAINING PROTEIN"/>
    <property type="match status" value="1"/>
</dbReference>
<feature type="transmembrane region" description="Helical" evidence="2">
    <location>
        <begin position="548"/>
        <end position="571"/>
    </location>
</feature>
<feature type="region of interest" description="Disordered" evidence="1">
    <location>
        <begin position="124"/>
        <end position="144"/>
    </location>
</feature>
<evidence type="ECO:0000256" key="1">
    <source>
        <dbReference type="SAM" id="MobiDB-lite"/>
    </source>
</evidence>
<evidence type="ECO:0000256" key="2">
    <source>
        <dbReference type="SAM" id="Phobius"/>
    </source>
</evidence>
<dbReference type="InterPro" id="IPR013103">
    <property type="entry name" value="RVT_2"/>
</dbReference>
<protein>
    <recommendedName>
        <fullName evidence="3">Reverse transcriptase Ty1/copia-type domain-containing protein</fullName>
    </recommendedName>
</protein>
<proteinExistence type="predicted"/>
<feature type="region of interest" description="Disordered" evidence="1">
    <location>
        <begin position="193"/>
        <end position="247"/>
    </location>
</feature>